<feature type="binding site" evidence="11">
    <location>
        <position position="247"/>
    </location>
    <ligand>
        <name>Mg(2+)</name>
        <dbReference type="ChEBI" id="CHEBI:18420"/>
    </ligand>
</feature>
<proteinExistence type="inferred from homology"/>
<feature type="domain" description="Topoisomerase 6 subunit A/Spo11 TOPRIM" evidence="15">
    <location>
        <begin position="191"/>
        <end position="356"/>
    </location>
</feature>
<dbReference type="InterPro" id="IPR049333">
    <property type="entry name" value="Topo_VI_alpha"/>
</dbReference>
<dbReference type="InterPro" id="IPR036388">
    <property type="entry name" value="WH-like_DNA-bd_sf"/>
</dbReference>
<evidence type="ECO:0000256" key="3">
    <source>
        <dbReference type="ARBA" id="ARBA00006559"/>
    </source>
</evidence>
<feature type="domain" description="Spo11/DNA topoisomerase VI subunit A N-terminal" evidence="13">
    <location>
        <begin position="76"/>
        <end position="139"/>
    </location>
</feature>
<keyword evidence="4 11" id="KW-0479">Metal-binding</keyword>
<keyword evidence="17" id="KW-1185">Reference proteome</keyword>
<dbReference type="Gene3D" id="1.10.10.10">
    <property type="entry name" value="Winged helix-like DNA-binding domain superfamily/Winged helix DNA-binding domain"/>
    <property type="match status" value="1"/>
</dbReference>
<dbReference type="InterPro" id="IPR013049">
    <property type="entry name" value="Spo11/TopoVI_A_N"/>
</dbReference>
<dbReference type="InterPro" id="IPR036078">
    <property type="entry name" value="Spo11/TopoVI_A_sf"/>
</dbReference>
<evidence type="ECO:0000256" key="2">
    <source>
        <dbReference type="ARBA" id="ARBA00001946"/>
    </source>
</evidence>
<dbReference type="PROSITE" id="PS52041">
    <property type="entry name" value="TOPO_IIB"/>
    <property type="match status" value="1"/>
</dbReference>
<protein>
    <recommendedName>
        <fullName evidence="11">Type 2 DNA topoisomerase 6 subunit A</fullName>
        <ecNumber evidence="11">5.6.2.2</ecNumber>
    </recommendedName>
    <alternativeName>
        <fullName evidence="11">Type II DNA topoisomerase VI subunit A</fullName>
    </alternativeName>
</protein>
<dbReference type="GO" id="GO:0003677">
    <property type="term" value="F:DNA binding"/>
    <property type="evidence" value="ECO:0007669"/>
    <property type="project" value="UniProtKB-UniRule"/>
</dbReference>
<dbReference type="Pfam" id="PF20768">
    <property type="entry name" value="Topo_VI_alpha"/>
    <property type="match status" value="1"/>
</dbReference>
<dbReference type="InterPro" id="IPR002815">
    <property type="entry name" value="Spo11/TopoVI_A"/>
</dbReference>
<gene>
    <name evidence="11 16" type="primary">top6A</name>
    <name evidence="16" type="ORF">MBBAR_10c00970</name>
</gene>
<comment type="function">
    <text evidence="11">Relaxes both positive and negative superturns and exhibits a strong decatenase activity.</text>
</comment>
<dbReference type="GO" id="GO:0005524">
    <property type="term" value="F:ATP binding"/>
    <property type="evidence" value="ECO:0007669"/>
    <property type="project" value="UniProtKB-KW"/>
</dbReference>
<comment type="catalytic activity">
    <reaction evidence="1 11 12">
        <text>ATP-dependent breakage, passage and rejoining of double-stranded DNA.</text>
        <dbReference type="EC" id="5.6.2.2"/>
    </reaction>
</comment>
<name>A0A1V6N2M6_METAZ</name>
<evidence type="ECO:0000313" key="17">
    <source>
        <dbReference type="Proteomes" id="UP000191661"/>
    </source>
</evidence>
<evidence type="ECO:0000256" key="9">
    <source>
        <dbReference type="ARBA" id="ARBA00023125"/>
    </source>
</evidence>
<dbReference type="Proteomes" id="UP000191661">
    <property type="component" value="Unassembled WGS sequence"/>
</dbReference>
<keyword evidence="10 11" id="KW-0413">Isomerase</keyword>
<evidence type="ECO:0000256" key="8">
    <source>
        <dbReference type="ARBA" id="ARBA00023029"/>
    </source>
</evidence>
<comment type="subunit">
    <text evidence="11">Homodimer. Heterotetramer of two Top6A and two Top6B chains.</text>
</comment>
<keyword evidence="9 11" id="KW-0238">DNA-binding</keyword>
<accession>A0A1V6N2M6</accession>
<dbReference type="SUPFAM" id="SSF56726">
    <property type="entry name" value="DNA topoisomerase IV, alpha subunit"/>
    <property type="match status" value="1"/>
</dbReference>
<dbReference type="RefSeq" id="WP_080460449.1">
    <property type="nucleotide sequence ID" value="NZ_JXMW01000010.1"/>
</dbReference>
<evidence type="ECO:0000313" key="16">
    <source>
        <dbReference type="EMBL" id="OQD58756.1"/>
    </source>
</evidence>
<evidence type="ECO:0000256" key="7">
    <source>
        <dbReference type="ARBA" id="ARBA00022842"/>
    </source>
</evidence>
<dbReference type="Pfam" id="PF21180">
    <property type="entry name" value="TOP6A-Spo11_Toprim"/>
    <property type="match status" value="1"/>
</dbReference>
<feature type="binding site" evidence="11">
    <location>
        <position position="195"/>
    </location>
    <ligand>
        <name>Mg(2+)</name>
        <dbReference type="ChEBI" id="CHEBI:18420"/>
    </ligand>
</feature>
<evidence type="ECO:0000256" key="5">
    <source>
        <dbReference type="ARBA" id="ARBA00022741"/>
    </source>
</evidence>
<evidence type="ECO:0000259" key="13">
    <source>
        <dbReference type="Pfam" id="PF04406"/>
    </source>
</evidence>
<comment type="cofactor">
    <cofactor evidence="2 11">
        <name>Mg(2+)</name>
        <dbReference type="ChEBI" id="CHEBI:18420"/>
    </cofactor>
</comment>
<dbReference type="PRINTS" id="PR01552">
    <property type="entry name" value="TPISMRASE6A"/>
</dbReference>
<dbReference type="InterPro" id="IPR034136">
    <property type="entry name" value="TOPRIM_Topo6A/Spo11"/>
</dbReference>
<dbReference type="GO" id="GO:0006265">
    <property type="term" value="P:DNA topological change"/>
    <property type="evidence" value="ECO:0007669"/>
    <property type="project" value="UniProtKB-UniRule"/>
</dbReference>
<dbReference type="Gene3D" id="3.40.1360.10">
    <property type="match status" value="1"/>
</dbReference>
<evidence type="ECO:0000256" key="10">
    <source>
        <dbReference type="ARBA" id="ARBA00023235"/>
    </source>
</evidence>
<evidence type="ECO:0000259" key="15">
    <source>
        <dbReference type="Pfam" id="PF21180"/>
    </source>
</evidence>
<dbReference type="AlphaFoldDB" id="A0A1V6N2M6"/>
<dbReference type="EC" id="5.6.2.2" evidence="11"/>
<evidence type="ECO:0000256" key="12">
    <source>
        <dbReference type="PROSITE-ProRule" id="PRU01385"/>
    </source>
</evidence>
<dbReference type="EMBL" id="JXMW01000010">
    <property type="protein sequence ID" value="OQD58756.1"/>
    <property type="molecule type" value="Genomic_DNA"/>
</dbReference>
<dbReference type="Pfam" id="PF04406">
    <property type="entry name" value="TP6A_N"/>
    <property type="match status" value="1"/>
</dbReference>
<dbReference type="NCBIfam" id="NF003334">
    <property type="entry name" value="PRK04342.1-3"/>
    <property type="match status" value="1"/>
</dbReference>
<dbReference type="GO" id="GO:0003918">
    <property type="term" value="F:DNA topoisomerase type II (double strand cut, ATP-hydrolyzing) activity"/>
    <property type="evidence" value="ECO:0007669"/>
    <property type="project" value="UniProtKB-UniRule"/>
</dbReference>
<dbReference type="GO" id="GO:0005694">
    <property type="term" value="C:chromosome"/>
    <property type="evidence" value="ECO:0007669"/>
    <property type="project" value="InterPro"/>
</dbReference>
<dbReference type="HAMAP" id="MF_00132">
    <property type="entry name" value="Top6A"/>
    <property type="match status" value="1"/>
</dbReference>
<keyword evidence="8 11" id="KW-0799">Topoisomerase</keyword>
<evidence type="ECO:0000256" key="6">
    <source>
        <dbReference type="ARBA" id="ARBA00022840"/>
    </source>
</evidence>
<dbReference type="PANTHER" id="PTHR10848">
    <property type="entry name" value="MEIOTIC RECOMBINATION PROTEIN SPO11"/>
    <property type="match status" value="1"/>
</dbReference>
<organism evidence="16 17">
    <name type="scientific">Methanobrevibacter arboriphilus JCM 13429 = DSM 1125</name>
    <dbReference type="NCBI Taxonomy" id="1300164"/>
    <lineage>
        <taxon>Archaea</taxon>
        <taxon>Methanobacteriati</taxon>
        <taxon>Methanobacteriota</taxon>
        <taxon>Methanomada group</taxon>
        <taxon>Methanobacteria</taxon>
        <taxon>Methanobacteriales</taxon>
        <taxon>Methanobacteriaceae</taxon>
        <taxon>Methanobrevibacter</taxon>
    </lineage>
</organism>
<dbReference type="InterPro" id="IPR004085">
    <property type="entry name" value="TopoVI_A"/>
</dbReference>
<keyword evidence="5 11" id="KW-0547">Nucleotide-binding</keyword>
<evidence type="ECO:0000259" key="14">
    <source>
        <dbReference type="Pfam" id="PF20768"/>
    </source>
</evidence>
<comment type="caution">
    <text evidence="16">The sequence shown here is derived from an EMBL/GenBank/DDBJ whole genome shotgun (WGS) entry which is preliminary data.</text>
</comment>
<evidence type="ECO:0000256" key="11">
    <source>
        <dbReference type="HAMAP-Rule" id="MF_00132"/>
    </source>
</evidence>
<sequence length="360" mass="40818">MSEVKDNKNLSRKEVSYNKLKGLGEEIIEDVIKKDIPSLKVPSRGTSNIVYDDAKRYFVLGDRYGKRSLGNVKQIKKIGQMVQVANFCKDLVQREKTATLREMYYVSEGWDIGFDNQQESNIVGEDIEVTLGMSREDLGLMPEEDGASVYGNIILKEGDVEIDALKSGKSGYTISPTIDEVEFLDHDVERVIAVETMGMFHRMVQEEAYKKFNTLIVGLKGQAARATRRFLKRVNEELNLPVYICNDGDPWGFHIAMVIISGSAKLAHVNHDLATPNAKFLGVTASDIVNYELPTDPLKDIDVLRLKELSNDPRYRDPTWQTEIKKMLKIGKKAEQQSFSKYGLEYVVDTYFPEKLELLS</sequence>
<dbReference type="CDD" id="cd00223">
    <property type="entry name" value="TOPRIM_TopoIIB_SPO"/>
    <property type="match status" value="1"/>
</dbReference>
<comment type="similarity">
    <text evidence="3 11 12">Belongs to the TOP6A family.</text>
</comment>
<feature type="active site" description="O-(5'-phospho-DNA)-tyrosine intermediate" evidence="11 12">
    <location>
        <position position="105"/>
    </location>
</feature>
<dbReference type="PANTHER" id="PTHR10848:SF0">
    <property type="entry name" value="MEIOTIC RECOMBINATION PROTEIN SPO11"/>
    <property type="match status" value="1"/>
</dbReference>
<dbReference type="GO" id="GO:0006260">
    <property type="term" value="P:DNA replication"/>
    <property type="evidence" value="ECO:0007669"/>
    <property type="project" value="UniProtKB-UniRule"/>
</dbReference>
<evidence type="ECO:0000256" key="4">
    <source>
        <dbReference type="ARBA" id="ARBA00022723"/>
    </source>
</evidence>
<evidence type="ECO:0000256" key="1">
    <source>
        <dbReference type="ARBA" id="ARBA00000185"/>
    </source>
</evidence>
<keyword evidence="6 11" id="KW-0067">ATP-binding</keyword>
<reference evidence="16 17" key="1">
    <citation type="submission" date="2014-12" db="EMBL/GenBank/DDBJ databases">
        <title>Genome sequence of Methanobrevibacter arboriphilicus DH1, DSM1125.</title>
        <authorList>
            <person name="Poehlein A."/>
            <person name="Thauer R.K."/>
            <person name="Seedorf H."/>
            <person name="Daniel R."/>
        </authorList>
    </citation>
    <scope>NUCLEOTIDE SEQUENCE [LARGE SCALE GENOMIC DNA]</scope>
    <source>
        <strain evidence="16 17">DH1</strain>
    </source>
</reference>
<feature type="domain" description="Type II DNA topoisomerase VI subunit A all-beta" evidence="14">
    <location>
        <begin position="143"/>
        <end position="187"/>
    </location>
</feature>
<dbReference type="OrthoDB" id="5866at2157"/>
<dbReference type="GO" id="GO:0000287">
    <property type="term" value="F:magnesium ion binding"/>
    <property type="evidence" value="ECO:0007669"/>
    <property type="project" value="UniProtKB-UniRule"/>
</dbReference>
<dbReference type="PRINTS" id="PR01550">
    <property type="entry name" value="TOP6AFAMILY"/>
</dbReference>
<keyword evidence="7 11" id="KW-0460">Magnesium</keyword>